<keyword evidence="3" id="KW-0520">NAD</keyword>
<evidence type="ECO:0000256" key="1">
    <source>
        <dbReference type="ARBA" id="ARBA00001911"/>
    </source>
</evidence>
<dbReference type="GO" id="GO:0070403">
    <property type="term" value="F:NAD+ binding"/>
    <property type="evidence" value="ECO:0007669"/>
    <property type="project" value="InterPro"/>
</dbReference>
<evidence type="ECO:0000313" key="8">
    <source>
        <dbReference type="Proteomes" id="UP000177328"/>
    </source>
</evidence>
<organism evidence="7 8">
    <name type="scientific">Candidatus Daviesbacteria bacterium RIFCSPHIGHO2_02_FULL_43_12</name>
    <dbReference type="NCBI Taxonomy" id="1797776"/>
    <lineage>
        <taxon>Bacteria</taxon>
        <taxon>Candidatus Daviesiibacteriota</taxon>
    </lineage>
</organism>
<name>A0A1F5KGU8_9BACT</name>
<keyword evidence="4" id="KW-0456">Lyase</keyword>
<dbReference type="InterPro" id="IPR001509">
    <property type="entry name" value="Epimerase_deHydtase"/>
</dbReference>
<evidence type="ECO:0000256" key="4">
    <source>
        <dbReference type="ARBA" id="ARBA00023239"/>
    </source>
</evidence>
<dbReference type="EMBL" id="MFDD01000014">
    <property type="protein sequence ID" value="OGE40108.1"/>
    <property type="molecule type" value="Genomic_DNA"/>
</dbReference>
<keyword evidence="2" id="KW-0210">Decarboxylase</keyword>
<protein>
    <recommendedName>
        <fullName evidence="6">NAD-dependent epimerase/dehydratase domain-containing protein</fullName>
    </recommendedName>
</protein>
<dbReference type="Proteomes" id="UP000177328">
    <property type="component" value="Unassembled WGS sequence"/>
</dbReference>
<dbReference type="SUPFAM" id="SSF51735">
    <property type="entry name" value="NAD(P)-binding Rossmann-fold domains"/>
    <property type="match status" value="1"/>
</dbReference>
<comment type="caution">
    <text evidence="7">The sequence shown here is derived from an EMBL/GenBank/DDBJ whole genome shotgun (WGS) entry which is preliminary data.</text>
</comment>
<reference evidence="7 8" key="1">
    <citation type="journal article" date="2016" name="Nat. Commun.">
        <title>Thousands of microbial genomes shed light on interconnected biogeochemical processes in an aquifer system.</title>
        <authorList>
            <person name="Anantharaman K."/>
            <person name="Brown C.T."/>
            <person name="Hug L.A."/>
            <person name="Sharon I."/>
            <person name="Castelle C.J."/>
            <person name="Probst A.J."/>
            <person name="Thomas B.C."/>
            <person name="Singh A."/>
            <person name="Wilkins M.J."/>
            <person name="Karaoz U."/>
            <person name="Brodie E.L."/>
            <person name="Williams K.H."/>
            <person name="Hubbard S.S."/>
            <person name="Banfield J.F."/>
        </authorList>
    </citation>
    <scope>NUCLEOTIDE SEQUENCE [LARGE SCALE GENOMIC DNA]</scope>
</reference>
<feature type="transmembrane region" description="Helical" evidence="5">
    <location>
        <begin position="377"/>
        <end position="396"/>
    </location>
</feature>
<dbReference type="AlphaFoldDB" id="A0A1F5KGU8"/>
<comment type="cofactor">
    <cofactor evidence="1">
        <name>NAD(+)</name>
        <dbReference type="ChEBI" id="CHEBI:57540"/>
    </cofactor>
</comment>
<feature type="transmembrane region" description="Helical" evidence="5">
    <location>
        <begin position="20"/>
        <end position="37"/>
    </location>
</feature>
<dbReference type="InterPro" id="IPR025101">
    <property type="entry name" value="DUF4012"/>
</dbReference>
<evidence type="ECO:0000256" key="2">
    <source>
        <dbReference type="ARBA" id="ARBA00022793"/>
    </source>
</evidence>
<dbReference type="PANTHER" id="PTHR43078">
    <property type="entry name" value="UDP-GLUCURONIC ACID DECARBOXYLASE-RELATED"/>
    <property type="match status" value="1"/>
</dbReference>
<dbReference type="PANTHER" id="PTHR43078:SF6">
    <property type="entry name" value="UDP-GLUCURONIC ACID DECARBOXYLASE 1"/>
    <property type="match status" value="1"/>
</dbReference>
<dbReference type="InterPro" id="IPR036291">
    <property type="entry name" value="NAD(P)-bd_dom_sf"/>
</dbReference>
<dbReference type="Gene3D" id="3.40.50.720">
    <property type="entry name" value="NAD(P)-binding Rossmann-like Domain"/>
    <property type="match status" value="1"/>
</dbReference>
<evidence type="ECO:0000259" key="6">
    <source>
        <dbReference type="Pfam" id="PF01370"/>
    </source>
</evidence>
<evidence type="ECO:0000256" key="3">
    <source>
        <dbReference type="ARBA" id="ARBA00023027"/>
    </source>
</evidence>
<proteinExistence type="predicted"/>
<accession>A0A1F5KGU8</accession>
<feature type="domain" description="NAD-dependent epimerase/dehydratase" evidence="6">
    <location>
        <begin position="24"/>
        <end position="65"/>
    </location>
</feature>
<keyword evidence="5" id="KW-0812">Transmembrane</keyword>
<dbReference type="Pfam" id="PF13196">
    <property type="entry name" value="DUF4012"/>
    <property type="match status" value="1"/>
</dbReference>
<dbReference type="Pfam" id="PF01370">
    <property type="entry name" value="Epimerase"/>
    <property type="match status" value="1"/>
</dbReference>
<dbReference type="GO" id="GO:0042732">
    <property type="term" value="P:D-xylose metabolic process"/>
    <property type="evidence" value="ECO:0007669"/>
    <property type="project" value="InterPro"/>
</dbReference>
<evidence type="ECO:0000313" key="7">
    <source>
        <dbReference type="EMBL" id="OGE40108.1"/>
    </source>
</evidence>
<gene>
    <name evidence="7" type="ORF">A3D25_04880</name>
</gene>
<keyword evidence="5" id="KW-1133">Transmembrane helix</keyword>
<dbReference type="GO" id="GO:0005737">
    <property type="term" value="C:cytoplasm"/>
    <property type="evidence" value="ECO:0007669"/>
    <property type="project" value="TreeGrafter"/>
</dbReference>
<dbReference type="GO" id="GO:0048040">
    <property type="term" value="F:UDP-glucuronate decarboxylase activity"/>
    <property type="evidence" value="ECO:0007669"/>
    <property type="project" value="TreeGrafter"/>
</dbReference>
<dbReference type="InterPro" id="IPR044516">
    <property type="entry name" value="UXS-like"/>
</dbReference>
<evidence type="ECO:0000256" key="5">
    <source>
        <dbReference type="SAM" id="Phobius"/>
    </source>
</evidence>
<sequence>MPNLPNSLNRNSGILLSRNAPVAFVVGAAGFLGSHLVEHLLDKGIQVVGIDNFETGSKDYISEAIKDKDFHFLNESIISSVNPLGQSSIGQLQLPRLDYAFFVAEAPDNSLLLTKGLQNFLAFIKRNSEFSPDRRSIADRPRVAFVSSIKLYDTQDSDEDQALRGAEVHFAKFIKDYQLNARIVRLTDVFGPRMHFRGSDPITRLIQAALLGTLQRESTSLDFTTRAIYVGDAINLITKSVLAGGTAGKIFDGTLLHPLKVTEVKQILLDPMWHEMRGYSPTELPPWPTPNLERTRQDLSWDVHKRIIPALKETISYFKDNSIEVPALNESKSVFESPIWQGKSLAEVFEQKPTEDQEAKIEKPRQKGRVKESLKGWLFLLIGIGIIIFGLLWPFIELGVGVINIRQNLTASTTHLEVGNFEAAVEDINRIKLTLGTLEGTERSLSLFKQIPAVKAYLDKYEELLGLLQEGMSGVSFAVQGARSLYQVTKVISGEDKSDPKLFYIQAQTSLTTAYAKVSEVLIKLDNPQYQATFSKDFQVKLVEIILKLKNYQSLIDKSKTASELLPEITGLSGLKTYLVLIQDNQELRPSGGVAVSYAKVTFDQGHLAGIEVDDVSSLDEKLRESIEPPADLKSDLKLTRWTLRDSTYDSDFPTAAKVAGVFFTKEAGVKVNGVFALDTESLKELLQAVGGVDVVEYSTHIDQNNFISQGLQHRSTDNQLSPKSYITTVTAQLFNKIFFVSKQNWPEIIKTLSVSLDERHLLIYLSDPQLLSYAASVDWVGLVPRPAPERVGERADFLYVTEANMGQNKANAYVSRSLFLTTTIGKEGEIKHFLKLHYKNSSQTESEVEGSYKNRLRLFLPAGSRLIQSRYKDTNISTKVSSASDYGRSVYSTLLELAPKEEGDLIFEYTLPQPLDFKDQQAAYQLDILKQPGTLSDGLDWTLQFPTGLSVEGVDSSTKKDELTISTDLQQNRSFRVIFRK</sequence>
<keyword evidence="5" id="KW-0472">Membrane</keyword>